<dbReference type="InterPro" id="IPR028096">
    <property type="entry name" value="EfeO_Cupredoxin"/>
</dbReference>
<evidence type="ECO:0000313" key="4">
    <source>
        <dbReference type="EMBL" id="SEB78068.1"/>
    </source>
</evidence>
<evidence type="ECO:0000256" key="2">
    <source>
        <dbReference type="SAM" id="SignalP"/>
    </source>
</evidence>
<sequence length="135" mass="13558">MMVCALAVGLAAACSSSANHMPATSVATDSSTPSAAAESGTTPGPDAAAAITIEGYRFATPIGVGPGAQVTVKNEDTVEHSVTADRGDAFGQDVDGGGTAVFTAPTRSGTYPFHCTYHPHMQGVLVVVALHRGQK</sequence>
<keyword evidence="5" id="KW-1185">Reference proteome</keyword>
<evidence type="ECO:0000313" key="5">
    <source>
        <dbReference type="Proteomes" id="UP000183561"/>
    </source>
</evidence>
<feature type="chain" id="PRO_5039179519" evidence="2">
    <location>
        <begin position="21"/>
        <end position="135"/>
    </location>
</feature>
<accession>A0A1H4M5M4</accession>
<feature type="region of interest" description="Disordered" evidence="1">
    <location>
        <begin position="21"/>
        <end position="46"/>
    </location>
</feature>
<dbReference type="InterPro" id="IPR008972">
    <property type="entry name" value="Cupredoxin"/>
</dbReference>
<name>A0A1H4M5M4_9NOCA</name>
<feature type="domain" description="EfeO-type cupredoxin-like" evidence="3">
    <location>
        <begin position="65"/>
        <end position="127"/>
    </location>
</feature>
<proteinExistence type="predicted"/>
<dbReference type="OrthoDB" id="574459at2"/>
<dbReference type="SUPFAM" id="SSF49503">
    <property type="entry name" value="Cupredoxins"/>
    <property type="match status" value="1"/>
</dbReference>
<dbReference type="Pfam" id="PF13473">
    <property type="entry name" value="Cupredoxin_1"/>
    <property type="match status" value="1"/>
</dbReference>
<keyword evidence="2" id="KW-0732">Signal</keyword>
<organism evidence="4 5">
    <name type="scientific">Rhodococcus koreensis</name>
    <dbReference type="NCBI Taxonomy" id="99653"/>
    <lineage>
        <taxon>Bacteria</taxon>
        <taxon>Bacillati</taxon>
        <taxon>Actinomycetota</taxon>
        <taxon>Actinomycetes</taxon>
        <taxon>Mycobacteriales</taxon>
        <taxon>Nocardiaceae</taxon>
        <taxon>Rhodococcus</taxon>
    </lineage>
</organism>
<dbReference type="EMBL" id="FNSV01000005">
    <property type="protein sequence ID" value="SEB78068.1"/>
    <property type="molecule type" value="Genomic_DNA"/>
</dbReference>
<evidence type="ECO:0000259" key="3">
    <source>
        <dbReference type="Pfam" id="PF13473"/>
    </source>
</evidence>
<dbReference type="Proteomes" id="UP000183561">
    <property type="component" value="Unassembled WGS sequence"/>
</dbReference>
<dbReference type="Gene3D" id="2.60.40.420">
    <property type="entry name" value="Cupredoxins - blue copper proteins"/>
    <property type="match status" value="1"/>
</dbReference>
<gene>
    <name evidence="4" type="ORF">SAMN04490239_1633</name>
</gene>
<feature type="compositionally biased region" description="Polar residues" evidence="1">
    <location>
        <begin position="25"/>
        <end position="42"/>
    </location>
</feature>
<dbReference type="RefSeq" id="WP_072951155.1">
    <property type="nucleotide sequence ID" value="NZ_FNSV01000005.1"/>
</dbReference>
<dbReference type="AlphaFoldDB" id="A0A1H4M5M4"/>
<protein>
    <submittedName>
        <fullName evidence="4">Plastocyanin</fullName>
    </submittedName>
</protein>
<reference evidence="5" key="1">
    <citation type="submission" date="2016-10" db="EMBL/GenBank/DDBJ databases">
        <authorList>
            <person name="Varghese N."/>
            <person name="Submissions S."/>
        </authorList>
    </citation>
    <scope>NUCLEOTIDE SEQUENCE [LARGE SCALE GENOMIC DNA]</scope>
    <source>
        <strain evidence="5">DSM 44498</strain>
    </source>
</reference>
<feature type="signal peptide" evidence="2">
    <location>
        <begin position="1"/>
        <end position="20"/>
    </location>
</feature>
<evidence type="ECO:0000256" key="1">
    <source>
        <dbReference type="SAM" id="MobiDB-lite"/>
    </source>
</evidence>